<reference evidence="1 2" key="1">
    <citation type="submission" date="2016-02" db="EMBL/GenBank/DDBJ databases">
        <title>Band-tailed pigeon sequencing and assembly.</title>
        <authorList>
            <person name="Soares A.E."/>
            <person name="Novak B.J."/>
            <person name="Rice E.S."/>
            <person name="O'Connell B."/>
            <person name="Chang D."/>
            <person name="Weber S."/>
            <person name="Shapiro B."/>
        </authorList>
    </citation>
    <scope>NUCLEOTIDE SEQUENCE [LARGE SCALE GENOMIC DNA]</scope>
    <source>
        <strain evidence="1">BTP2013</strain>
        <tissue evidence="1">Blood</tissue>
    </source>
</reference>
<protein>
    <submittedName>
        <fullName evidence="1">Uncharacterized protein</fullName>
    </submittedName>
</protein>
<dbReference type="EMBL" id="LSYS01001700">
    <property type="protein sequence ID" value="OPJ87260.1"/>
    <property type="molecule type" value="Genomic_DNA"/>
</dbReference>
<organism evidence="1 2">
    <name type="scientific">Patagioenas fasciata monilis</name>
    <dbReference type="NCBI Taxonomy" id="372326"/>
    <lineage>
        <taxon>Eukaryota</taxon>
        <taxon>Metazoa</taxon>
        <taxon>Chordata</taxon>
        <taxon>Craniata</taxon>
        <taxon>Vertebrata</taxon>
        <taxon>Euteleostomi</taxon>
        <taxon>Archelosauria</taxon>
        <taxon>Archosauria</taxon>
        <taxon>Dinosauria</taxon>
        <taxon>Saurischia</taxon>
        <taxon>Theropoda</taxon>
        <taxon>Coelurosauria</taxon>
        <taxon>Aves</taxon>
        <taxon>Neognathae</taxon>
        <taxon>Neoaves</taxon>
        <taxon>Columbimorphae</taxon>
        <taxon>Columbiformes</taxon>
        <taxon>Columbidae</taxon>
        <taxon>Patagioenas</taxon>
    </lineage>
</organism>
<proteinExistence type="predicted"/>
<accession>A0A1V4KS57</accession>
<dbReference type="AlphaFoldDB" id="A0A1V4KS57"/>
<gene>
    <name evidence="1" type="ORF">AV530_000764</name>
</gene>
<dbReference type="Proteomes" id="UP000190648">
    <property type="component" value="Unassembled WGS sequence"/>
</dbReference>
<evidence type="ECO:0000313" key="2">
    <source>
        <dbReference type="Proteomes" id="UP000190648"/>
    </source>
</evidence>
<evidence type="ECO:0000313" key="1">
    <source>
        <dbReference type="EMBL" id="OPJ87260.1"/>
    </source>
</evidence>
<comment type="caution">
    <text evidence="1">The sequence shown here is derived from an EMBL/GenBank/DDBJ whole genome shotgun (WGS) entry which is preliminary data.</text>
</comment>
<keyword evidence="2" id="KW-1185">Reference proteome</keyword>
<name>A0A1V4KS57_PATFA</name>
<sequence length="95" mass="10243">MQTFPSIELRVFSKHCAEADGLGCHAQNRGGWPSIPRSAGESRAGELIAENEVNGATLTDGQGTENASLCQESLCTVSLDFRTNKKLMTKQNFPS</sequence>